<dbReference type="EMBL" id="CP000555">
    <property type="protein sequence ID" value="ABM94273.1"/>
    <property type="molecule type" value="Genomic_DNA"/>
</dbReference>
<dbReference type="KEGG" id="mpt:Mpe_A1311"/>
<evidence type="ECO:0000313" key="1">
    <source>
        <dbReference type="EMBL" id="ABM94273.1"/>
    </source>
</evidence>
<protein>
    <submittedName>
        <fullName evidence="1">Uncharacterized protein</fullName>
    </submittedName>
</protein>
<dbReference type="eggNOG" id="ENOG502ZQ16">
    <property type="taxonomic scope" value="Bacteria"/>
</dbReference>
<dbReference type="HOGENOM" id="CLU_2303368_0_0_4"/>
<evidence type="ECO:0000313" key="2">
    <source>
        <dbReference type="Proteomes" id="UP000000366"/>
    </source>
</evidence>
<sequence>MSTTTLPDDGNFSKLIDQQLELAAARLPALDPAVVHPSPEDHEEIAVAHPTLEDVLLGNAEATPEMLEELAALEAAPELSEEELARQALAHGGEDGDASTPG</sequence>
<proteinExistence type="predicted"/>
<reference evidence="1 2" key="1">
    <citation type="journal article" date="2007" name="J. Bacteriol.">
        <title>Whole-genome analysis of the methyl tert-butyl ether-degrading beta-proteobacterium Methylibium petroleiphilum PM1.</title>
        <authorList>
            <person name="Kane S.R."/>
            <person name="Chakicherla A.Y."/>
            <person name="Chain P.S.G."/>
            <person name="Schmidt R."/>
            <person name="Shin M.W."/>
            <person name="Legler T.C."/>
            <person name="Scow K.M."/>
            <person name="Larimer F.W."/>
            <person name="Lucas S.M."/>
            <person name="Richardson P.M."/>
            <person name="Hristova K.R."/>
        </authorList>
    </citation>
    <scope>NUCLEOTIDE SEQUENCE [LARGE SCALE GENOMIC DNA]</scope>
    <source>
        <strain evidence="2">ATCC BAA-1232 / LMG 22953 / PM1</strain>
    </source>
</reference>
<dbReference type="AlphaFoldDB" id="A2SFD4"/>
<name>A2SFD4_METPP</name>
<accession>A2SFD4</accession>
<organism evidence="1 2">
    <name type="scientific">Methylibium petroleiphilum (strain ATCC BAA-1232 / LMG 22953 / PM1)</name>
    <dbReference type="NCBI Taxonomy" id="420662"/>
    <lineage>
        <taxon>Bacteria</taxon>
        <taxon>Pseudomonadati</taxon>
        <taxon>Pseudomonadota</taxon>
        <taxon>Betaproteobacteria</taxon>
        <taxon>Burkholderiales</taxon>
        <taxon>Sphaerotilaceae</taxon>
        <taxon>Methylibium</taxon>
    </lineage>
</organism>
<keyword evidence="2" id="KW-1185">Reference proteome</keyword>
<dbReference type="STRING" id="420662.Mpe_A1311"/>
<dbReference type="RefSeq" id="WP_011828910.1">
    <property type="nucleotide sequence ID" value="NC_008825.1"/>
</dbReference>
<gene>
    <name evidence="1" type="ordered locus">Mpe_A1311</name>
</gene>
<dbReference type="Proteomes" id="UP000000366">
    <property type="component" value="Chromosome"/>
</dbReference>